<proteinExistence type="inferred from homology"/>
<dbReference type="InterPro" id="IPR001678">
    <property type="entry name" value="MeTrfase_RsmB-F_NOP2_dom"/>
</dbReference>
<dbReference type="PANTHER" id="PTHR22807">
    <property type="entry name" value="NOP2 YEAST -RELATED NOL1/NOP2/FMU SUN DOMAIN-CONTAINING"/>
    <property type="match status" value="1"/>
</dbReference>
<evidence type="ECO:0000313" key="7">
    <source>
        <dbReference type="EMBL" id="MCU0105563.1"/>
    </source>
</evidence>
<feature type="binding site" evidence="5">
    <location>
        <position position="137"/>
    </location>
    <ligand>
        <name>S-adenosyl-L-methionine</name>
        <dbReference type="ChEBI" id="CHEBI:59789"/>
    </ligand>
</feature>
<keyword evidence="4 5" id="KW-0694">RNA-binding</keyword>
<dbReference type="PANTHER" id="PTHR22807:SF30">
    <property type="entry name" value="28S RRNA (CYTOSINE(4447)-C(5))-METHYLTRANSFERASE-RELATED"/>
    <property type="match status" value="1"/>
</dbReference>
<dbReference type="Proteomes" id="UP001209076">
    <property type="component" value="Unassembled WGS sequence"/>
</dbReference>
<reference evidence="8" key="1">
    <citation type="submission" date="2023-07" db="EMBL/GenBank/DDBJ databases">
        <title>Novel Mycoplasma species identified in domestic and wild animals.</title>
        <authorList>
            <person name="Volokhov D.V."/>
            <person name="Furtak V.A."/>
            <person name="Zagorodnyaya T.A."/>
        </authorList>
    </citation>
    <scope>NUCLEOTIDE SEQUENCE [LARGE SCALE GENOMIC DNA]</scope>
    <source>
        <strain evidence="8">92-19</strain>
    </source>
</reference>
<name>A0ABT2Q0X3_9MOLU</name>
<evidence type="ECO:0000259" key="6">
    <source>
        <dbReference type="PROSITE" id="PS51686"/>
    </source>
</evidence>
<dbReference type="Pfam" id="PF22458">
    <property type="entry name" value="RsmF-B_ferredox"/>
    <property type="match status" value="1"/>
</dbReference>
<dbReference type="EMBL" id="JAOEGN010000016">
    <property type="protein sequence ID" value="MCU0105563.1"/>
    <property type="molecule type" value="Genomic_DNA"/>
</dbReference>
<keyword evidence="1 5" id="KW-0489">Methyltransferase</keyword>
<dbReference type="Pfam" id="PF01189">
    <property type="entry name" value="Methyltr_RsmB-F"/>
    <property type="match status" value="1"/>
</dbReference>
<feature type="active site" description="Nucleophile" evidence="5">
    <location>
        <position position="234"/>
    </location>
</feature>
<dbReference type="SUPFAM" id="SSF53335">
    <property type="entry name" value="S-adenosyl-L-methionine-dependent methyltransferases"/>
    <property type="match status" value="1"/>
</dbReference>
<feature type="binding site" evidence="5">
    <location>
        <position position="180"/>
    </location>
    <ligand>
        <name>S-adenosyl-L-methionine</name>
        <dbReference type="ChEBI" id="CHEBI:59789"/>
    </ligand>
</feature>
<dbReference type="RefSeq" id="WP_262096882.1">
    <property type="nucleotide sequence ID" value="NZ_JAOEGN010000016.1"/>
</dbReference>
<comment type="caution">
    <text evidence="7">The sequence shown here is derived from an EMBL/GenBank/DDBJ whole genome shotgun (WGS) entry which is preliminary data.</text>
</comment>
<evidence type="ECO:0000313" key="8">
    <source>
        <dbReference type="Proteomes" id="UP001209076"/>
    </source>
</evidence>
<feature type="domain" description="SAM-dependent MTase RsmB/NOP-type" evidence="6">
    <location>
        <begin position="22"/>
        <end position="294"/>
    </location>
</feature>
<keyword evidence="8" id="KW-1185">Reference proteome</keyword>
<gene>
    <name evidence="7" type="ORF">N7603_07810</name>
</gene>
<organism evidence="7 8">
    <name type="scientific">Paracholeplasma vituli</name>
    <dbReference type="NCBI Taxonomy" id="69473"/>
    <lineage>
        <taxon>Bacteria</taxon>
        <taxon>Bacillati</taxon>
        <taxon>Mycoplasmatota</taxon>
        <taxon>Mollicutes</taxon>
        <taxon>Acholeplasmatales</taxon>
        <taxon>Acholeplasmataceae</taxon>
        <taxon>Paracholeplasma</taxon>
    </lineage>
</organism>
<evidence type="ECO:0000256" key="1">
    <source>
        <dbReference type="ARBA" id="ARBA00022603"/>
    </source>
</evidence>
<dbReference type="InterPro" id="IPR054728">
    <property type="entry name" value="RsmB-like_ferredoxin"/>
</dbReference>
<feature type="binding site" evidence="5">
    <location>
        <position position="164"/>
    </location>
    <ligand>
        <name>S-adenosyl-L-methionine</name>
        <dbReference type="ChEBI" id="CHEBI:59789"/>
    </ligand>
</feature>
<evidence type="ECO:0000256" key="2">
    <source>
        <dbReference type="ARBA" id="ARBA00022679"/>
    </source>
</evidence>
<sequence length="301" mass="33669">MSNIEFIESKLKENYPNDYQNILFGLYSKKRVTFRVNTLKSTIVSVMQELNSIGLMVEKVGFSEVALILKEGSELDLQNLSIYKEGHIYLQSLSSMLPPIVLNALKGDVLDMAAAPGGKTTQMAALAQNQIQIMACEQNPIRAQKLEFNLKRQGANKVNVVVKDARQLDDFYRFDHILLDAPCSGSGTLDLNRLDSYKTFTPQLIEKSIQTQKALILKAIQLLKPNQTMVYSTCSLLKSENEAIVKYALATKQVEIIPIELKDIETLPSNLEGVVTVMPSALYEGFFIALLRKIPHAKTKL</sequence>
<evidence type="ECO:0000256" key="5">
    <source>
        <dbReference type="PROSITE-ProRule" id="PRU01023"/>
    </source>
</evidence>
<keyword evidence="2 5" id="KW-0808">Transferase</keyword>
<dbReference type="InterPro" id="IPR023267">
    <property type="entry name" value="RCMT"/>
</dbReference>
<protein>
    <submittedName>
        <fullName evidence="7">RsmB/NOP family class I SAM-dependent RNA methyltransferase</fullName>
    </submittedName>
</protein>
<comment type="similarity">
    <text evidence="5">Belongs to the class I-like SAM-binding methyltransferase superfamily. RsmB/NOP family.</text>
</comment>
<dbReference type="PRINTS" id="PR02008">
    <property type="entry name" value="RCMTFAMILY"/>
</dbReference>
<accession>A0ABT2Q0X3</accession>
<dbReference type="InterPro" id="IPR029063">
    <property type="entry name" value="SAM-dependent_MTases_sf"/>
</dbReference>
<dbReference type="GO" id="GO:0008168">
    <property type="term" value="F:methyltransferase activity"/>
    <property type="evidence" value="ECO:0007669"/>
    <property type="project" value="UniProtKB-KW"/>
</dbReference>
<feature type="binding site" evidence="5">
    <location>
        <begin position="113"/>
        <end position="119"/>
    </location>
    <ligand>
        <name>S-adenosyl-L-methionine</name>
        <dbReference type="ChEBI" id="CHEBI:59789"/>
    </ligand>
</feature>
<evidence type="ECO:0000256" key="4">
    <source>
        <dbReference type="ARBA" id="ARBA00022884"/>
    </source>
</evidence>
<dbReference type="PROSITE" id="PS51686">
    <property type="entry name" value="SAM_MT_RSMB_NOP"/>
    <property type="match status" value="1"/>
</dbReference>
<dbReference type="GO" id="GO:0032259">
    <property type="term" value="P:methylation"/>
    <property type="evidence" value="ECO:0007669"/>
    <property type="project" value="UniProtKB-KW"/>
</dbReference>
<dbReference type="Gene3D" id="3.40.50.150">
    <property type="entry name" value="Vaccinia Virus protein VP39"/>
    <property type="match status" value="1"/>
</dbReference>
<keyword evidence="3 5" id="KW-0949">S-adenosyl-L-methionine</keyword>
<dbReference type="CDD" id="cd02440">
    <property type="entry name" value="AdoMet_MTases"/>
    <property type="match status" value="1"/>
</dbReference>
<dbReference type="InterPro" id="IPR049560">
    <property type="entry name" value="MeTrfase_RsmB-F_NOP2_cat"/>
</dbReference>
<evidence type="ECO:0000256" key="3">
    <source>
        <dbReference type="ARBA" id="ARBA00022691"/>
    </source>
</evidence>